<evidence type="ECO:0000256" key="1">
    <source>
        <dbReference type="SAM" id="Coils"/>
    </source>
</evidence>
<proteinExistence type="predicted"/>
<dbReference type="RefSeq" id="WP_064031666.1">
    <property type="nucleotide sequence ID" value="NZ_LUUK01000229.1"/>
</dbReference>
<dbReference type="Gene3D" id="1.20.5.300">
    <property type="match status" value="1"/>
</dbReference>
<keyword evidence="1" id="KW-0175">Coiled coil</keyword>
<dbReference type="OrthoDB" id="9780401at2"/>
<dbReference type="Pfam" id="PF11172">
    <property type="entry name" value="DUF2959"/>
    <property type="match status" value="1"/>
</dbReference>
<reference evidence="3" key="1">
    <citation type="submission" date="2016-03" db="EMBL/GenBank/DDBJ databases">
        <authorList>
            <person name="Heylen K."/>
            <person name="De Vos P."/>
            <person name="Vekeman B."/>
        </authorList>
    </citation>
    <scope>NUCLEOTIDE SEQUENCE [LARGE SCALE GENOMIC DNA]</scope>
    <source>
        <strain evidence="3">R-45383</strain>
    </source>
</reference>
<comment type="caution">
    <text evidence="2">The sequence shown here is derived from an EMBL/GenBank/DDBJ whole genome shotgun (WGS) entry which is preliminary data.</text>
</comment>
<accession>A0A177N397</accession>
<keyword evidence="3" id="KW-1185">Reference proteome</keyword>
<dbReference type="STRING" id="702114.A1355_15565"/>
<sequence length="222" mass="25847">MIHFIRSLLNKRLRKAYYQSRESLLGHQKRDIVVTQVEQACVGLKESRDQFVDALDKFKSIVNLPEHSLEQRYQQLKRRYDLCRSKADQVSQRIQAVEEISEALFAEWESELLLYSNRVLRSRSQQQLKKSRQQYARLLKSLQNAESRMQPVLAAFQDQVLFLKHNLNAHAIAALRHEFVEMGLDISRLIDVMEKTIGEASQFVAVLVEQKQLPAPASISKR</sequence>
<gene>
    <name evidence="2" type="ORF">A1355_15565</name>
</gene>
<dbReference type="EMBL" id="LUUK01000229">
    <property type="protein sequence ID" value="OAI11649.1"/>
    <property type="molecule type" value="Genomic_DNA"/>
</dbReference>
<evidence type="ECO:0000313" key="2">
    <source>
        <dbReference type="EMBL" id="OAI11649.1"/>
    </source>
</evidence>
<organism evidence="2 3">
    <name type="scientific">Methylomonas koyamae</name>
    <dbReference type="NCBI Taxonomy" id="702114"/>
    <lineage>
        <taxon>Bacteria</taxon>
        <taxon>Pseudomonadati</taxon>
        <taxon>Pseudomonadota</taxon>
        <taxon>Gammaproteobacteria</taxon>
        <taxon>Methylococcales</taxon>
        <taxon>Methylococcaceae</taxon>
        <taxon>Methylomonas</taxon>
    </lineage>
</organism>
<evidence type="ECO:0008006" key="4">
    <source>
        <dbReference type="Google" id="ProtNLM"/>
    </source>
</evidence>
<feature type="coiled-coil region" evidence="1">
    <location>
        <begin position="66"/>
        <end position="93"/>
    </location>
</feature>
<evidence type="ECO:0000313" key="3">
    <source>
        <dbReference type="Proteomes" id="UP000077628"/>
    </source>
</evidence>
<name>A0A177N397_9GAMM</name>
<dbReference type="Proteomes" id="UP000077628">
    <property type="component" value="Unassembled WGS sequence"/>
</dbReference>
<protein>
    <recommendedName>
        <fullName evidence="4">DUF2959 domain-containing protein</fullName>
    </recommendedName>
</protein>
<dbReference type="InterPro" id="IPR021342">
    <property type="entry name" value="DUF2959"/>
</dbReference>
<dbReference type="AlphaFoldDB" id="A0A177N397"/>